<dbReference type="PANTHER" id="PTHR43221:SF1">
    <property type="entry name" value="PROTEASE HTPX"/>
    <property type="match status" value="1"/>
</dbReference>
<evidence type="ECO:0000256" key="1">
    <source>
        <dbReference type="ARBA" id="ARBA00004651"/>
    </source>
</evidence>
<comment type="similarity">
    <text evidence="11">Belongs to the peptidase M48 family.</text>
</comment>
<evidence type="ECO:0000256" key="2">
    <source>
        <dbReference type="ARBA" id="ARBA00022475"/>
    </source>
</evidence>
<dbReference type="InterPro" id="IPR050083">
    <property type="entry name" value="HtpX_protease"/>
</dbReference>
<evidence type="ECO:0000256" key="11">
    <source>
        <dbReference type="RuleBase" id="RU003983"/>
    </source>
</evidence>
<evidence type="ECO:0000259" key="13">
    <source>
        <dbReference type="Pfam" id="PF01435"/>
    </source>
</evidence>
<dbReference type="RefSeq" id="WP_052325779.1">
    <property type="nucleotide sequence ID" value="NZ_JTCM02000001.1"/>
</dbReference>
<evidence type="ECO:0000256" key="6">
    <source>
        <dbReference type="ARBA" id="ARBA00022801"/>
    </source>
</evidence>
<dbReference type="PANTHER" id="PTHR43221">
    <property type="entry name" value="PROTEASE HTPX"/>
    <property type="match status" value="1"/>
</dbReference>
<keyword evidence="6 11" id="KW-0378">Hydrolase</keyword>
<dbReference type="CDD" id="cd07325">
    <property type="entry name" value="M48_Ste24p_like"/>
    <property type="match status" value="1"/>
</dbReference>
<dbReference type="GO" id="GO:0004222">
    <property type="term" value="F:metalloendopeptidase activity"/>
    <property type="evidence" value="ECO:0007669"/>
    <property type="project" value="InterPro"/>
</dbReference>
<evidence type="ECO:0000256" key="8">
    <source>
        <dbReference type="ARBA" id="ARBA00022989"/>
    </source>
</evidence>
<keyword evidence="3 11" id="KW-0645">Protease</keyword>
<feature type="domain" description="Peptidase M48" evidence="13">
    <location>
        <begin position="201"/>
        <end position="380"/>
    </location>
</feature>
<protein>
    <submittedName>
        <fullName evidence="14">M48 family metallopeptidase</fullName>
    </submittedName>
</protein>
<keyword evidence="8 12" id="KW-1133">Transmembrane helix</keyword>
<name>A0A846H127_9CYAN</name>
<dbReference type="AlphaFoldDB" id="A0A846H127"/>
<dbReference type="Proteomes" id="UP000031549">
    <property type="component" value="Unassembled WGS sequence"/>
</dbReference>
<keyword evidence="15" id="KW-1185">Reference proteome</keyword>
<evidence type="ECO:0000256" key="7">
    <source>
        <dbReference type="ARBA" id="ARBA00022833"/>
    </source>
</evidence>
<dbReference type="Gene3D" id="3.30.2010.10">
    <property type="entry name" value="Metalloproteases ('zincins'), catalytic domain"/>
    <property type="match status" value="1"/>
</dbReference>
<sequence>MTQANLLELAKQGNVEAIASLINRQLQAKGITAKIALKGACLQVMLESPEVPDQQALVTFIRKGIIGLGVTSIERVKVYGRQIGEEFPVWNQEFELVAQTPATSSPTSLSLTHPKKNANNNYHVQKEKLNKNIYADDYRVVGEKVVLYSSLGVLGFIFFILLGISLGLVLVVVGSSAFWIKVRQGQLLGSSIKVSEHQLPEVYRAAKVAAERLCMRMPNVFVRHSPELNAYATGFIDDRKTVVLHSALVEAMDEDELISIIGHEFSHIKCNHTNYIVLTNTAENIAKVPIISDITGFVFLYWSRKCEYTCDRGGLLASQNLKASITALAKLVIGKELFERIDLDALLEQKRDIDESGVSKISEIFNTHPYIINRIHELQKFYESSLYKKLTVES</sequence>
<keyword evidence="10 12" id="KW-0472">Membrane</keyword>
<evidence type="ECO:0000256" key="5">
    <source>
        <dbReference type="ARBA" id="ARBA00022723"/>
    </source>
</evidence>
<comment type="subcellular location">
    <subcellularLocation>
        <location evidence="1">Cell membrane</location>
        <topology evidence="1">Multi-pass membrane protein</topology>
    </subcellularLocation>
</comment>
<evidence type="ECO:0000256" key="3">
    <source>
        <dbReference type="ARBA" id="ARBA00022670"/>
    </source>
</evidence>
<evidence type="ECO:0000256" key="12">
    <source>
        <dbReference type="SAM" id="Phobius"/>
    </source>
</evidence>
<keyword evidence="4 12" id="KW-0812">Transmembrane</keyword>
<evidence type="ECO:0000313" key="15">
    <source>
        <dbReference type="Proteomes" id="UP000031549"/>
    </source>
</evidence>
<accession>A0A846H127</accession>
<keyword evidence="7 11" id="KW-0862">Zinc</keyword>
<evidence type="ECO:0000256" key="9">
    <source>
        <dbReference type="ARBA" id="ARBA00023049"/>
    </source>
</evidence>
<evidence type="ECO:0000256" key="10">
    <source>
        <dbReference type="ARBA" id="ARBA00023136"/>
    </source>
</evidence>
<evidence type="ECO:0000313" key="14">
    <source>
        <dbReference type="EMBL" id="NEU71103.1"/>
    </source>
</evidence>
<dbReference type="GO" id="GO:0005886">
    <property type="term" value="C:plasma membrane"/>
    <property type="evidence" value="ECO:0007669"/>
    <property type="project" value="UniProtKB-SubCell"/>
</dbReference>
<dbReference type="Pfam" id="PF01435">
    <property type="entry name" value="Peptidase_M48"/>
    <property type="match status" value="1"/>
</dbReference>
<comment type="cofactor">
    <cofactor evidence="11">
        <name>Zn(2+)</name>
        <dbReference type="ChEBI" id="CHEBI:29105"/>
    </cofactor>
    <text evidence="11">Binds 1 zinc ion per subunit.</text>
</comment>
<gene>
    <name evidence="14" type="ORF">PI95_000550</name>
</gene>
<keyword evidence="2" id="KW-1003">Cell membrane</keyword>
<comment type="caution">
    <text evidence="14">The sequence shown here is derived from an EMBL/GenBank/DDBJ whole genome shotgun (WGS) entry which is preliminary data.</text>
</comment>
<keyword evidence="5" id="KW-0479">Metal-binding</keyword>
<feature type="transmembrane region" description="Helical" evidence="12">
    <location>
        <begin position="153"/>
        <end position="180"/>
    </location>
</feature>
<evidence type="ECO:0000256" key="4">
    <source>
        <dbReference type="ARBA" id="ARBA00022692"/>
    </source>
</evidence>
<organism evidence="14 15">
    <name type="scientific">Hassallia byssoidea VB512170</name>
    <dbReference type="NCBI Taxonomy" id="1304833"/>
    <lineage>
        <taxon>Bacteria</taxon>
        <taxon>Bacillati</taxon>
        <taxon>Cyanobacteriota</taxon>
        <taxon>Cyanophyceae</taxon>
        <taxon>Nostocales</taxon>
        <taxon>Tolypothrichaceae</taxon>
        <taxon>Hassallia</taxon>
    </lineage>
</organism>
<keyword evidence="9 11" id="KW-0482">Metalloprotease</keyword>
<dbReference type="GO" id="GO:0046872">
    <property type="term" value="F:metal ion binding"/>
    <property type="evidence" value="ECO:0007669"/>
    <property type="project" value="UniProtKB-KW"/>
</dbReference>
<proteinExistence type="inferred from homology"/>
<dbReference type="InterPro" id="IPR001915">
    <property type="entry name" value="Peptidase_M48"/>
</dbReference>
<dbReference type="EMBL" id="JTCM02000001">
    <property type="protein sequence ID" value="NEU71103.1"/>
    <property type="molecule type" value="Genomic_DNA"/>
</dbReference>
<reference evidence="14 15" key="1">
    <citation type="journal article" date="2015" name="Genome Announc.">
        <title>Draft Genome Sequence of Cyanobacterium Hassallia byssoidea Strain VB512170, Isolated from Monuments in India.</title>
        <authorList>
            <person name="Singh D."/>
            <person name="Chandrababunaidu M.M."/>
            <person name="Panda A."/>
            <person name="Sen D."/>
            <person name="Bhattacharyya S."/>
            <person name="Adhikary S.P."/>
            <person name="Tripathy S."/>
        </authorList>
    </citation>
    <scope>NUCLEOTIDE SEQUENCE [LARGE SCALE GENOMIC DNA]</scope>
    <source>
        <strain evidence="14 15">VB512170</strain>
    </source>
</reference>
<dbReference type="GO" id="GO:0006508">
    <property type="term" value="P:proteolysis"/>
    <property type="evidence" value="ECO:0007669"/>
    <property type="project" value="UniProtKB-KW"/>
</dbReference>